<evidence type="ECO:0000313" key="3">
    <source>
        <dbReference type="Proteomes" id="UP000291469"/>
    </source>
</evidence>
<protein>
    <submittedName>
        <fullName evidence="2">DNA-binding protein</fullName>
    </submittedName>
</protein>
<dbReference type="OrthoDB" id="596910at2"/>
<accession>A0A411YBA4</accession>
<dbReference type="SUPFAM" id="SSF46955">
    <property type="entry name" value="Putative DNA-binding domain"/>
    <property type="match status" value="1"/>
</dbReference>
<organism evidence="2 3">
    <name type="scientific">Egibacter rhizosphaerae</name>
    <dbReference type="NCBI Taxonomy" id="1670831"/>
    <lineage>
        <taxon>Bacteria</taxon>
        <taxon>Bacillati</taxon>
        <taxon>Actinomycetota</taxon>
        <taxon>Nitriliruptoria</taxon>
        <taxon>Egibacterales</taxon>
        <taxon>Egibacteraceae</taxon>
        <taxon>Egibacter</taxon>
    </lineage>
</organism>
<sequence length="60" mass="6553">MDVVQEATLTLGQAARRLGTSVDEVLRLVYEGTLPAVPERATGRLLVDSADVERLRDRSS</sequence>
<dbReference type="InterPro" id="IPR041657">
    <property type="entry name" value="HTH_17"/>
</dbReference>
<dbReference type="AlphaFoldDB" id="A0A411YBA4"/>
<keyword evidence="3" id="KW-1185">Reference proteome</keyword>
<evidence type="ECO:0000259" key="1">
    <source>
        <dbReference type="Pfam" id="PF12728"/>
    </source>
</evidence>
<dbReference type="GO" id="GO:0003677">
    <property type="term" value="F:DNA binding"/>
    <property type="evidence" value="ECO:0007669"/>
    <property type="project" value="UniProtKB-KW"/>
</dbReference>
<evidence type="ECO:0000313" key="2">
    <source>
        <dbReference type="EMBL" id="QBI18476.1"/>
    </source>
</evidence>
<name>A0A411YBA4_9ACTN</name>
<dbReference type="Proteomes" id="UP000291469">
    <property type="component" value="Chromosome"/>
</dbReference>
<dbReference type="Pfam" id="PF12728">
    <property type="entry name" value="HTH_17"/>
    <property type="match status" value="1"/>
</dbReference>
<dbReference type="KEGG" id="erz:ER308_02105"/>
<proteinExistence type="predicted"/>
<dbReference type="RefSeq" id="WP_131153474.1">
    <property type="nucleotide sequence ID" value="NZ_CP036402.1"/>
</dbReference>
<dbReference type="EMBL" id="CP036402">
    <property type="protein sequence ID" value="QBI18476.1"/>
    <property type="molecule type" value="Genomic_DNA"/>
</dbReference>
<keyword evidence="2" id="KW-0238">DNA-binding</keyword>
<reference evidence="2 3" key="1">
    <citation type="submission" date="2019-01" db="EMBL/GenBank/DDBJ databases">
        <title>Egibacter rhizosphaerae EGI 80759T.</title>
        <authorList>
            <person name="Chen D.-D."/>
            <person name="Tian Y."/>
            <person name="Jiao J.-Y."/>
            <person name="Zhang X.-T."/>
            <person name="Zhang Y.-G."/>
            <person name="Zhang Y."/>
            <person name="Xiao M."/>
            <person name="Shu W.-S."/>
            <person name="Li W.-J."/>
        </authorList>
    </citation>
    <scope>NUCLEOTIDE SEQUENCE [LARGE SCALE GENOMIC DNA]</scope>
    <source>
        <strain evidence="2 3">EGI 80759</strain>
    </source>
</reference>
<gene>
    <name evidence="2" type="ORF">ER308_02105</name>
</gene>
<dbReference type="InterPro" id="IPR009061">
    <property type="entry name" value="DNA-bd_dom_put_sf"/>
</dbReference>
<feature type="domain" description="Helix-turn-helix" evidence="1">
    <location>
        <begin position="9"/>
        <end position="56"/>
    </location>
</feature>